<dbReference type="EMBL" id="UINC01077699">
    <property type="protein sequence ID" value="SVC18059.1"/>
    <property type="molecule type" value="Genomic_DNA"/>
</dbReference>
<name>A0A382K1T2_9ZZZZ</name>
<dbReference type="AlphaFoldDB" id="A0A382K1T2"/>
<reference evidence="1" key="1">
    <citation type="submission" date="2018-05" db="EMBL/GenBank/DDBJ databases">
        <authorList>
            <person name="Lanie J.A."/>
            <person name="Ng W.-L."/>
            <person name="Kazmierczak K.M."/>
            <person name="Andrzejewski T.M."/>
            <person name="Davidsen T.M."/>
            <person name="Wayne K.J."/>
            <person name="Tettelin H."/>
            <person name="Glass J.I."/>
            <person name="Rusch D."/>
            <person name="Podicherti R."/>
            <person name="Tsui H.-C.T."/>
            <person name="Winkler M.E."/>
        </authorList>
    </citation>
    <scope>NUCLEOTIDE SEQUENCE</scope>
</reference>
<accession>A0A382K1T2</accession>
<feature type="non-terminal residue" evidence="1">
    <location>
        <position position="181"/>
    </location>
</feature>
<protein>
    <submittedName>
        <fullName evidence="1">Uncharacterized protein</fullName>
    </submittedName>
</protein>
<proteinExistence type="predicted"/>
<sequence length="181" mass="19776">VNNSQPVITLLAFFCVMPVRGAENEAKSPPIAGTYAGVVHGDKATAILKVDGSMVVRPNDENRNFALRGTWKREGNNIIAKLKDPDGEEGTAFLRLDKGDLLLLKVIEPDGEVKQFSPPLFKRKKRLADKGPPGVYVGEFDDEQLQVEVKPAGDIVVLSVEDLNGDAIYTGKWKATDFGLR</sequence>
<gene>
    <name evidence="1" type="ORF">METZ01_LOCUS270913</name>
</gene>
<organism evidence="1">
    <name type="scientific">marine metagenome</name>
    <dbReference type="NCBI Taxonomy" id="408172"/>
    <lineage>
        <taxon>unclassified sequences</taxon>
        <taxon>metagenomes</taxon>
        <taxon>ecological metagenomes</taxon>
    </lineage>
</organism>
<evidence type="ECO:0000313" key="1">
    <source>
        <dbReference type="EMBL" id="SVC18059.1"/>
    </source>
</evidence>
<feature type="non-terminal residue" evidence="1">
    <location>
        <position position="1"/>
    </location>
</feature>